<comment type="caution">
    <text evidence="7">Lacks conserved residue(s) required for the propagation of feature annotation.</text>
</comment>
<evidence type="ECO:0000313" key="10">
    <source>
        <dbReference type="Proteomes" id="UP000059188"/>
    </source>
</evidence>
<dbReference type="STRING" id="1108050.A0A0B7G1T8"/>
<keyword evidence="5 7" id="KW-1133">Transmembrane helix</keyword>
<evidence type="ECO:0000313" key="9">
    <source>
        <dbReference type="EMBL" id="CEL63935.1"/>
    </source>
</evidence>
<dbReference type="Proteomes" id="UP000059188">
    <property type="component" value="Unassembled WGS sequence"/>
</dbReference>
<dbReference type="EMBL" id="LN679108">
    <property type="protein sequence ID" value="CEL63935.1"/>
    <property type="molecule type" value="Genomic_DNA"/>
</dbReference>
<evidence type="ECO:0000256" key="4">
    <source>
        <dbReference type="ARBA" id="ARBA00022692"/>
    </source>
</evidence>
<feature type="transmembrane region" description="Helical" evidence="7">
    <location>
        <begin position="124"/>
        <end position="142"/>
    </location>
</feature>
<dbReference type="InterPro" id="IPR009716">
    <property type="entry name" value="Ferroportin-1"/>
</dbReference>
<dbReference type="SUPFAM" id="SSF103473">
    <property type="entry name" value="MFS general substrate transporter"/>
    <property type="match status" value="1"/>
</dbReference>
<dbReference type="PANTHER" id="PTHR11660:SF57">
    <property type="entry name" value="SOLUTE CARRIER FAMILY 40 MEMBER"/>
    <property type="match status" value="1"/>
</dbReference>
<name>A0A0B7G1T8_THACB</name>
<dbReference type="PANTHER" id="PTHR11660">
    <property type="entry name" value="SOLUTE CARRIER FAMILY 40 MEMBER"/>
    <property type="match status" value="1"/>
</dbReference>
<sequence>MDRGTCTRGATSVITPSDPVEQGNGDDGRAITPQDDQVQRLGVDRLGFWLLASQHFSSTWGDRSAEFAFSIYLVEIFVNTLLPASLYGFVTTSIGILFSGAIGHQIDIRARLPTIRTCIATQKIFASTCYGLFLLFFSRLSLDSHLQRLILVLIIASGCGLKLATVGMNVCVERDWVMAIASSSHVPSRRSGAGSPSTETNQRPVLTPTHTTDHADRILLELNTTLRRIDLICKLVAPLFVSLLTSTIGYMLSAVVLLSLSLATAIFEVVFVGITYKRFPILASPRPLREETPIKLSIKGITEGVQGWVKQQAIDWNEFVRHPIFLSSLSIALLYFNVLSFGSPFIAYLKSETTFSDPLIAGMRGLCVVTGLFGTFAMPWMEKRIGLIRTGSWAIWSEALSLVPTIVCLFVGIDQRQRPVWNSILLFGGMAISRIGLWSFDLAQLTQLQKALAYHPRQNTLSALQYSLQNVFDLGHYGLTLGWNQPNQFKYAAIVSMSTTFIAALVYVIGHKIEGYFTQQFGLA</sequence>
<proteinExistence type="inferred from homology"/>
<evidence type="ECO:0000256" key="3">
    <source>
        <dbReference type="ARBA" id="ARBA00022448"/>
    </source>
</evidence>
<feature type="transmembrane region" description="Helical" evidence="7">
    <location>
        <begin position="491"/>
        <end position="510"/>
    </location>
</feature>
<evidence type="ECO:0000256" key="2">
    <source>
        <dbReference type="ARBA" id="ARBA00006279"/>
    </source>
</evidence>
<feature type="transmembrane region" description="Helical" evidence="7">
    <location>
        <begin position="359"/>
        <end position="381"/>
    </location>
</feature>
<dbReference type="GO" id="GO:0005381">
    <property type="term" value="F:iron ion transmembrane transporter activity"/>
    <property type="evidence" value="ECO:0007669"/>
    <property type="project" value="UniProtKB-UniRule"/>
</dbReference>
<feature type="compositionally biased region" description="Polar residues" evidence="8">
    <location>
        <begin position="194"/>
        <end position="207"/>
    </location>
</feature>
<feature type="region of interest" description="Disordered" evidence="8">
    <location>
        <begin position="186"/>
        <end position="207"/>
    </location>
</feature>
<dbReference type="AlphaFoldDB" id="A0A0B7G1T8"/>
<accession>A0A0B7G1T8</accession>
<reference evidence="9 10" key="1">
    <citation type="submission" date="2014-11" db="EMBL/GenBank/DDBJ databases">
        <authorList>
            <person name="Wibberg Daniel"/>
        </authorList>
    </citation>
    <scope>NUCLEOTIDE SEQUENCE [LARGE SCALE GENOMIC DNA]</scope>
    <source>
        <strain evidence="9">Rhizoctonia solani AG1-IB 7/3/14</strain>
    </source>
</reference>
<keyword evidence="6 7" id="KW-0472">Membrane</keyword>
<feature type="region of interest" description="Disordered" evidence="8">
    <location>
        <begin position="1"/>
        <end position="29"/>
    </location>
</feature>
<dbReference type="CDD" id="cd17480">
    <property type="entry name" value="MFS_SLC40A1_like"/>
    <property type="match status" value="1"/>
</dbReference>
<evidence type="ECO:0000256" key="5">
    <source>
        <dbReference type="ARBA" id="ARBA00022989"/>
    </source>
</evidence>
<gene>
    <name evidence="9" type="ORF">RSOLAG1IB_05700</name>
</gene>
<feature type="transmembrane region" description="Helical" evidence="7">
    <location>
        <begin position="419"/>
        <end position="440"/>
    </location>
</feature>
<feature type="transmembrane region" description="Helical" evidence="7">
    <location>
        <begin position="231"/>
        <end position="250"/>
    </location>
</feature>
<dbReference type="InterPro" id="IPR036259">
    <property type="entry name" value="MFS_trans_sf"/>
</dbReference>
<protein>
    <recommendedName>
        <fullName evidence="7">Solute carrier family 40 member</fullName>
    </recommendedName>
</protein>
<keyword evidence="7" id="KW-0406">Ion transport</keyword>
<keyword evidence="10" id="KW-1185">Reference proteome</keyword>
<dbReference type="Pfam" id="PF06963">
    <property type="entry name" value="FPN1"/>
    <property type="match status" value="2"/>
</dbReference>
<evidence type="ECO:0000256" key="1">
    <source>
        <dbReference type="ARBA" id="ARBA00004141"/>
    </source>
</evidence>
<organism evidence="9 10">
    <name type="scientific">Thanatephorus cucumeris (strain AG1-IB / isolate 7/3/14)</name>
    <name type="common">Lettuce bottom rot fungus</name>
    <name type="synonym">Rhizoctonia solani</name>
    <dbReference type="NCBI Taxonomy" id="1108050"/>
    <lineage>
        <taxon>Eukaryota</taxon>
        <taxon>Fungi</taxon>
        <taxon>Dikarya</taxon>
        <taxon>Basidiomycota</taxon>
        <taxon>Agaricomycotina</taxon>
        <taxon>Agaricomycetes</taxon>
        <taxon>Cantharellales</taxon>
        <taxon>Ceratobasidiaceae</taxon>
        <taxon>Rhizoctonia</taxon>
        <taxon>Rhizoctonia solani AG-1</taxon>
    </lineage>
</organism>
<feature type="transmembrane region" description="Helical" evidence="7">
    <location>
        <begin position="393"/>
        <end position="413"/>
    </location>
</feature>
<feature type="transmembrane region" description="Helical" evidence="7">
    <location>
        <begin position="324"/>
        <end position="347"/>
    </location>
</feature>
<keyword evidence="3 7" id="KW-0813">Transport</keyword>
<keyword evidence="4 7" id="KW-0812">Transmembrane</keyword>
<evidence type="ECO:0000256" key="6">
    <source>
        <dbReference type="ARBA" id="ARBA00023136"/>
    </source>
</evidence>
<evidence type="ECO:0000256" key="8">
    <source>
        <dbReference type="SAM" id="MobiDB-lite"/>
    </source>
</evidence>
<feature type="transmembrane region" description="Helical" evidence="7">
    <location>
        <begin position="84"/>
        <end position="103"/>
    </location>
</feature>
<comment type="function">
    <text evidence="7">May be involved in iron transport and iron homeostasis.</text>
</comment>
<evidence type="ECO:0000256" key="7">
    <source>
        <dbReference type="RuleBase" id="RU365065"/>
    </source>
</evidence>
<comment type="similarity">
    <text evidence="2 7">Belongs to the ferroportin (FP) (TC 2.A.100) family. SLC40A subfamily.</text>
</comment>
<feature type="transmembrane region" description="Helical" evidence="7">
    <location>
        <begin position="148"/>
        <end position="172"/>
    </location>
</feature>
<dbReference type="GO" id="GO:0016020">
    <property type="term" value="C:membrane"/>
    <property type="evidence" value="ECO:0007669"/>
    <property type="project" value="UniProtKB-SubCell"/>
</dbReference>
<dbReference type="OrthoDB" id="648861at2759"/>
<comment type="subcellular location">
    <subcellularLocation>
        <location evidence="1 7">Membrane</location>
        <topology evidence="1 7">Multi-pass membrane protein</topology>
    </subcellularLocation>
</comment>